<keyword evidence="2" id="KW-1185">Reference proteome</keyword>
<evidence type="ECO:0008006" key="3">
    <source>
        <dbReference type="Google" id="ProtNLM"/>
    </source>
</evidence>
<evidence type="ECO:0000313" key="2">
    <source>
        <dbReference type="Proteomes" id="UP000319478"/>
    </source>
</evidence>
<proteinExistence type="predicted"/>
<gene>
    <name evidence="1" type="ORF">GHA01_19950</name>
</gene>
<sequence length="125" mass="14122">MTQNDNPADNFFAEVRTRLKHDEELEVPSSSYRHEAVTPQVGHLSIPVNIIPLQGGYDKKRLDQLCHDLGFVPDQLSKDKIKNSDDGRKVTITRYCKSVRKDYLAGAEMTLSVTFNIADNPFSRG</sequence>
<reference evidence="1 2" key="1">
    <citation type="submission" date="2019-06" db="EMBL/GenBank/DDBJ databases">
        <title>Whole genome shotgun sequence of Komagataeibacter hansenii NBRC 14820.</title>
        <authorList>
            <person name="Hosoyama A."/>
            <person name="Uohara A."/>
            <person name="Ohji S."/>
            <person name="Ichikawa N."/>
        </authorList>
    </citation>
    <scope>NUCLEOTIDE SEQUENCE [LARGE SCALE GENOMIC DNA]</scope>
    <source>
        <strain evidence="1 2">NBRC 14820</strain>
    </source>
</reference>
<comment type="caution">
    <text evidence="1">The sequence shown here is derived from an EMBL/GenBank/DDBJ whole genome shotgun (WGS) entry which is preliminary data.</text>
</comment>
<protein>
    <recommendedName>
        <fullName evidence="3">PASTA domain-containing protein</fullName>
    </recommendedName>
</protein>
<organism evidence="1 2">
    <name type="scientific">Novacetimonas hansenii</name>
    <name type="common">Komagataeibacter hansenii</name>
    <dbReference type="NCBI Taxonomy" id="436"/>
    <lineage>
        <taxon>Bacteria</taxon>
        <taxon>Pseudomonadati</taxon>
        <taxon>Pseudomonadota</taxon>
        <taxon>Alphaproteobacteria</taxon>
        <taxon>Acetobacterales</taxon>
        <taxon>Acetobacteraceae</taxon>
        <taxon>Novacetimonas</taxon>
    </lineage>
</organism>
<dbReference type="RefSeq" id="WP_139312888.1">
    <property type="nucleotide sequence ID" value="NZ_BJNN01000108.1"/>
</dbReference>
<accession>A0ABQ0SFW3</accession>
<evidence type="ECO:0000313" key="1">
    <source>
        <dbReference type="EMBL" id="GEC64146.1"/>
    </source>
</evidence>
<dbReference type="Proteomes" id="UP000319478">
    <property type="component" value="Unassembled WGS sequence"/>
</dbReference>
<name>A0ABQ0SFW3_NOVHA</name>
<dbReference type="EMBL" id="BJNN01000108">
    <property type="protein sequence ID" value="GEC64146.1"/>
    <property type="molecule type" value="Genomic_DNA"/>
</dbReference>